<reference evidence="3" key="2">
    <citation type="submission" date="2020-05" db="UniProtKB">
        <authorList>
            <consortium name="EnsemblMetazoa"/>
        </authorList>
    </citation>
    <scope>IDENTIFICATION</scope>
</reference>
<dbReference type="EMBL" id="KE525055">
    <property type="protein sequence ID" value="KFB40944.1"/>
    <property type="molecule type" value="Genomic_DNA"/>
</dbReference>
<feature type="region of interest" description="Disordered" evidence="1">
    <location>
        <begin position="1"/>
        <end position="27"/>
    </location>
</feature>
<reference evidence="2 4" key="1">
    <citation type="journal article" date="2014" name="BMC Genomics">
        <title>Genome sequence of Anopheles sinensis provides insight into genetics basis of mosquito competence for malaria parasites.</title>
        <authorList>
            <person name="Zhou D."/>
            <person name="Zhang D."/>
            <person name="Ding G."/>
            <person name="Shi L."/>
            <person name="Hou Q."/>
            <person name="Ye Y."/>
            <person name="Xu Y."/>
            <person name="Zhou H."/>
            <person name="Xiong C."/>
            <person name="Li S."/>
            <person name="Yu J."/>
            <person name="Hong S."/>
            <person name="Yu X."/>
            <person name="Zou P."/>
            <person name="Chen C."/>
            <person name="Chang X."/>
            <person name="Wang W."/>
            <person name="Lv Y."/>
            <person name="Sun Y."/>
            <person name="Ma L."/>
            <person name="Shen B."/>
            <person name="Zhu C."/>
        </authorList>
    </citation>
    <scope>NUCLEOTIDE SEQUENCE [LARGE SCALE GENOMIC DNA]</scope>
</reference>
<dbReference type="EMBL" id="ATLV01016054">
    <property type="status" value="NOT_ANNOTATED_CDS"/>
    <property type="molecule type" value="Genomic_DNA"/>
</dbReference>
<gene>
    <name evidence="2" type="ORF">ZHAS_00008495</name>
</gene>
<keyword evidence="4" id="KW-1185">Reference proteome</keyword>
<evidence type="ECO:0000313" key="4">
    <source>
        <dbReference type="Proteomes" id="UP000030765"/>
    </source>
</evidence>
<sequence>MPLLFRRGKVLENQCSPPAGGQRRGCRMMTRTAKAPTKNCVTSEWPAAHLTASGAKERRERWTATTMV</sequence>
<accession>A0A084VSK0</accession>
<dbReference type="VEuPathDB" id="VectorBase:ASIC008495"/>
<dbReference type="Proteomes" id="UP000030765">
    <property type="component" value="Unassembled WGS sequence"/>
</dbReference>
<dbReference type="EnsemblMetazoa" id="ASIC008495-RA">
    <property type="protein sequence ID" value="ASIC008495-PA"/>
    <property type="gene ID" value="ASIC008495"/>
</dbReference>
<dbReference type="AlphaFoldDB" id="A0A084VSK0"/>
<proteinExistence type="predicted"/>
<organism evidence="2">
    <name type="scientific">Anopheles sinensis</name>
    <name type="common">Mosquito</name>
    <dbReference type="NCBI Taxonomy" id="74873"/>
    <lineage>
        <taxon>Eukaryota</taxon>
        <taxon>Metazoa</taxon>
        <taxon>Ecdysozoa</taxon>
        <taxon>Arthropoda</taxon>
        <taxon>Hexapoda</taxon>
        <taxon>Insecta</taxon>
        <taxon>Pterygota</taxon>
        <taxon>Neoptera</taxon>
        <taxon>Endopterygota</taxon>
        <taxon>Diptera</taxon>
        <taxon>Nematocera</taxon>
        <taxon>Culicoidea</taxon>
        <taxon>Culicidae</taxon>
        <taxon>Anophelinae</taxon>
        <taxon>Anopheles</taxon>
    </lineage>
</organism>
<name>A0A084VSK0_ANOSI</name>
<protein>
    <submittedName>
        <fullName evidence="2 3">PiggyBac transposable element-derived protein 3</fullName>
    </submittedName>
</protein>
<evidence type="ECO:0000313" key="3">
    <source>
        <dbReference type="EnsemblMetazoa" id="ASIC008495-PA"/>
    </source>
</evidence>
<evidence type="ECO:0000313" key="2">
    <source>
        <dbReference type="EMBL" id="KFB40944.1"/>
    </source>
</evidence>
<evidence type="ECO:0000256" key="1">
    <source>
        <dbReference type="SAM" id="MobiDB-lite"/>
    </source>
</evidence>